<evidence type="ECO:0000313" key="4">
    <source>
        <dbReference type="EMBL" id="GGM29096.1"/>
    </source>
</evidence>
<comment type="caution">
    <text evidence="4">The sequence shown here is derived from an EMBL/GenBank/DDBJ whole genome shotgun (WGS) entry which is preliminary data.</text>
</comment>
<sequence>MVLLSFLLIGLIACSNNTEETNSEPEMEPDPVEESEPESETEPKPEPKLPNVYPLTGERTDQEVDNRIVSVMVNNHPKARPQTGLSQADIVIEILAEYNITRFMALFQSEQPDVVGPVRSARPYYFNTADNYDALYVYHGAAGFIEDMLKNGAADYLNGAYYDNDGHLFERADFRVAPHNSYLQFDAVYEVAEKKGYEVTVNHEPLPFLEEDDEINGTAVSEISFNYTSTPVRYVYDAASEVYLRYNGEEQTVELDTEEAIQLDNVFLVETHHEVIDDSGRREVDLESGGNAYLLQKGTLQKIQWENRDGRIIPVRDGEEVGFVPGKTWINIIPEDPGLSGVEEIE</sequence>
<feature type="region of interest" description="Disordered" evidence="1">
    <location>
        <begin position="18"/>
        <end position="57"/>
    </location>
</feature>
<evidence type="ECO:0000313" key="5">
    <source>
        <dbReference type="Proteomes" id="UP000618460"/>
    </source>
</evidence>
<name>A0A917WUH9_9BACI</name>
<dbReference type="InterPro" id="IPR023158">
    <property type="entry name" value="YerB-like_sf"/>
</dbReference>
<dbReference type="AlphaFoldDB" id="A0A917WUH9"/>
<dbReference type="InterPro" id="IPR021416">
    <property type="entry name" value="DUF3048_N"/>
</dbReference>
<dbReference type="EMBL" id="BMLG01000005">
    <property type="protein sequence ID" value="GGM29096.1"/>
    <property type="molecule type" value="Genomic_DNA"/>
</dbReference>
<keyword evidence="4" id="KW-0449">Lipoprotein</keyword>
<evidence type="ECO:0000259" key="3">
    <source>
        <dbReference type="Pfam" id="PF17479"/>
    </source>
</evidence>
<dbReference type="Pfam" id="PF17479">
    <property type="entry name" value="DUF3048_C"/>
    <property type="match status" value="1"/>
</dbReference>
<dbReference type="Gene3D" id="3.50.90.10">
    <property type="entry name" value="YerB-like"/>
    <property type="match status" value="1"/>
</dbReference>
<reference evidence="4" key="2">
    <citation type="submission" date="2020-09" db="EMBL/GenBank/DDBJ databases">
        <authorList>
            <person name="Sun Q."/>
            <person name="Zhou Y."/>
        </authorList>
    </citation>
    <scope>NUCLEOTIDE SEQUENCE</scope>
    <source>
        <strain evidence="4">CGMCC 1.6333</strain>
    </source>
</reference>
<evidence type="ECO:0000259" key="2">
    <source>
        <dbReference type="Pfam" id="PF11258"/>
    </source>
</evidence>
<proteinExistence type="predicted"/>
<keyword evidence="5" id="KW-1185">Reference proteome</keyword>
<feature type="compositionally biased region" description="Acidic residues" evidence="1">
    <location>
        <begin position="21"/>
        <end position="40"/>
    </location>
</feature>
<gene>
    <name evidence="4" type="primary">yerB</name>
    <name evidence="4" type="ORF">GCM10011351_13900</name>
</gene>
<feature type="domain" description="DUF3048" evidence="3">
    <location>
        <begin position="224"/>
        <end position="330"/>
    </location>
</feature>
<reference evidence="4" key="1">
    <citation type="journal article" date="2014" name="Int. J. Syst. Evol. Microbiol.">
        <title>Complete genome sequence of Corynebacterium casei LMG S-19264T (=DSM 44701T), isolated from a smear-ripened cheese.</title>
        <authorList>
            <consortium name="US DOE Joint Genome Institute (JGI-PGF)"/>
            <person name="Walter F."/>
            <person name="Albersmeier A."/>
            <person name="Kalinowski J."/>
            <person name="Ruckert C."/>
        </authorList>
    </citation>
    <scope>NUCLEOTIDE SEQUENCE</scope>
    <source>
        <strain evidence="4">CGMCC 1.6333</strain>
    </source>
</reference>
<evidence type="ECO:0000256" key="1">
    <source>
        <dbReference type="SAM" id="MobiDB-lite"/>
    </source>
</evidence>
<accession>A0A917WUH9</accession>
<protein>
    <submittedName>
        <fullName evidence="4">Lipoprotein YerB</fullName>
    </submittedName>
</protein>
<dbReference type="InterPro" id="IPR035328">
    <property type="entry name" value="DUF3048_C"/>
</dbReference>
<feature type="domain" description="DUF3048" evidence="2">
    <location>
        <begin position="55"/>
        <end position="197"/>
    </location>
</feature>
<dbReference type="Proteomes" id="UP000618460">
    <property type="component" value="Unassembled WGS sequence"/>
</dbReference>
<dbReference type="Pfam" id="PF11258">
    <property type="entry name" value="DUF3048"/>
    <property type="match status" value="1"/>
</dbReference>
<organism evidence="4 5">
    <name type="scientific">Paraliobacillus quinghaiensis</name>
    <dbReference type="NCBI Taxonomy" id="470815"/>
    <lineage>
        <taxon>Bacteria</taxon>
        <taxon>Bacillati</taxon>
        <taxon>Bacillota</taxon>
        <taxon>Bacilli</taxon>
        <taxon>Bacillales</taxon>
        <taxon>Bacillaceae</taxon>
        <taxon>Paraliobacillus</taxon>
    </lineage>
</organism>
<dbReference type="SUPFAM" id="SSF159774">
    <property type="entry name" value="YerB-like"/>
    <property type="match status" value="1"/>
</dbReference>